<evidence type="ECO:0000313" key="2">
    <source>
        <dbReference type="EMBL" id="POM60532.1"/>
    </source>
</evidence>
<feature type="domain" description="GAG-pre-integrase" evidence="1">
    <location>
        <begin position="8"/>
        <end position="62"/>
    </location>
</feature>
<proteinExistence type="predicted"/>
<reference evidence="2 3" key="1">
    <citation type="journal article" date="2017" name="Genome Biol. Evol.">
        <title>Phytophthora megakarya and P. palmivora, closely related causal agents of cacao black pod rot, underwent increases in genome sizes and gene numbers by different mechanisms.</title>
        <authorList>
            <person name="Ali S.S."/>
            <person name="Shao J."/>
            <person name="Lary D.J."/>
            <person name="Kronmiller B."/>
            <person name="Shen D."/>
            <person name="Strem M.D."/>
            <person name="Amoako-Attah I."/>
            <person name="Akrofi A.Y."/>
            <person name="Begoude B.A."/>
            <person name="Ten Hoopen G.M."/>
            <person name="Coulibaly K."/>
            <person name="Kebe B.I."/>
            <person name="Melnick R.L."/>
            <person name="Guiltinan M.J."/>
            <person name="Tyler B.M."/>
            <person name="Meinhardt L.W."/>
            <person name="Bailey B.A."/>
        </authorList>
    </citation>
    <scope>NUCLEOTIDE SEQUENCE [LARGE SCALE GENOMIC DNA]</scope>
    <source>
        <strain evidence="3">sbr112.9</strain>
    </source>
</reference>
<dbReference type="EMBL" id="NCKW01016857">
    <property type="protein sequence ID" value="POM60532.1"/>
    <property type="molecule type" value="Genomic_DNA"/>
</dbReference>
<gene>
    <name evidence="2" type="ORF">PHPALM_30603</name>
</gene>
<accession>A0A2P4X4Q3</accession>
<dbReference type="AlphaFoldDB" id="A0A2P4X4Q3"/>
<dbReference type="Proteomes" id="UP000237271">
    <property type="component" value="Unassembled WGS sequence"/>
</dbReference>
<keyword evidence="3" id="KW-1185">Reference proteome</keyword>
<sequence>MTVLQTSHQAKNTLRLWHLRLTHANGQAIKTMAAEKLAKGLELSKSELNSKSRCYNCKMAKMKRMSFRMNECPIYQNRNGLKLFRGTDYGRTYSVPKFVR</sequence>
<comment type="caution">
    <text evidence="2">The sequence shown here is derived from an EMBL/GenBank/DDBJ whole genome shotgun (WGS) entry which is preliminary data.</text>
</comment>
<name>A0A2P4X4Q3_9STRA</name>
<dbReference type="Pfam" id="PF13976">
    <property type="entry name" value="gag_pre-integrs"/>
    <property type="match status" value="1"/>
</dbReference>
<evidence type="ECO:0000313" key="3">
    <source>
        <dbReference type="Proteomes" id="UP000237271"/>
    </source>
</evidence>
<organism evidence="2 3">
    <name type="scientific">Phytophthora palmivora</name>
    <dbReference type="NCBI Taxonomy" id="4796"/>
    <lineage>
        <taxon>Eukaryota</taxon>
        <taxon>Sar</taxon>
        <taxon>Stramenopiles</taxon>
        <taxon>Oomycota</taxon>
        <taxon>Peronosporomycetes</taxon>
        <taxon>Peronosporales</taxon>
        <taxon>Peronosporaceae</taxon>
        <taxon>Phytophthora</taxon>
    </lineage>
</organism>
<protein>
    <recommendedName>
        <fullName evidence="1">GAG-pre-integrase domain-containing protein</fullName>
    </recommendedName>
</protein>
<dbReference type="InterPro" id="IPR025724">
    <property type="entry name" value="GAG-pre-integrase_dom"/>
</dbReference>
<evidence type="ECO:0000259" key="1">
    <source>
        <dbReference type="Pfam" id="PF13976"/>
    </source>
</evidence>